<gene>
    <name evidence="1" type="ORF">MENTE1834_LOCUS16505</name>
</gene>
<keyword evidence="2" id="KW-1185">Reference proteome</keyword>
<protein>
    <submittedName>
        <fullName evidence="1">Uncharacterized protein</fullName>
    </submittedName>
</protein>
<evidence type="ECO:0000313" key="1">
    <source>
        <dbReference type="EMBL" id="CAK5062449.1"/>
    </source>
</evidence>
<accession>A0ACB0YU43</accession>
<proteinExistence type="predicted"/>
<dbReference type="EMBL" id="CAVMJV010000018">
    <property type="protein sequence ID" value="CAK5062449.1"/>
    <property type="molecule type" value="Genomic_DNA"/>
</dbReference>
<sequence>MESLDSAISPRSPKSPPPKYGGTMKPSSFSKDNEVIAGLKKCLQEKEAHLTKLSYEMEERRCDSERLAQENKSLKLRIGELDFNLQELSRERAELRSSIAANEKKLEDLSFCYTESEVQRGELEHKLNELKSMPTLFEKEEGMYLDVENSRGPSISALIDSQLLLPLDDFNKDDEITFVEVDVQTENEQQISNKNNQHFGTQTENIFDCKDFGMQVNCVDDILEKGAKDGIIEEGMTKIFEEIGVQTEEEQIFKEEKKLFENNFTQTEEKKMINSENQTDGKLEKDSANQTDEKLLKDSAIQTDKKSFQDSAFQTVEEVSKIFKQNYINSIAQPFATTILNKEEGIQTFPVLPPKIQSISSQTEEFKQIPVFVHFIESAVQTDFMLPSPVDSFEANTLNNSTCKTNATPPRNSSFSSTNEVLELNVTQLPFNDIFSTPASSDDKQQQKLCSLNTLHKKLKEKCQDVDRLEQQNSFLNKIIADQQMAIEQMKKMSIGGNGGEMKNNNGSGSNNVESCIGGNPIRNHTNKQQQPQRRCRLYCEYCERFDCHPTDECPIQEARREEKLAHIVFSPNRNKK</sequence>
<comment type="caution">
    <text evidence="1">The sequence shown here is derived from an EMBL/GenBank/DDBJ whole genome shotgun (WGS) entry which is preliminary data.</text>
</comment>
<reference evidence="1" key="1">
    <citation type="submission" date="2023-11" db="EMBL/GenBank/DDBJ databases">
        <authorList>
            <person name="Poullet M."/>
        </authorList>
    </citation>
    <scope>NUCLEOTIDE SEQUENCE</scope>
    <source>
        <strain evidence="1">E1834</strain>
    </source>
</reference>
<organism evidence="1 2">
    <name type="scientific">Meloidogyne enterolobii</name>
    <name type="common">Root-knot nematode worm</name>
    <name type="synonym">Meloidogyne mayaguensis</name>
    <dbReference type="NCBI Taxonomy" id="390850"/>
    <lineage>
        <taxon>Eukaryota</taxon>
        <taxon>Metazoa</taxon>
        <taxon>Ecdysozoa</taxon>
        <taxon>Nematoda</taxon>
        <taxon>Chromadorea</taxon>
        <taxon>Rhabditida</taxon>
        <taxon>Tylenchina</taxon>
        <taxon>Tylenchomorpha</taxon>
        <taxon>Tylenchoidea</taxon>
        <taxon>Meloidogynidae</taxon>
        <taxon>Meloidogyninae</taxon>
        <taxon>Meloidogyne</taxon>
    </lineage>
</organism>
<evidence type="ECO:0000313" key="2">
    <source>
        <dbReference type="Proteomes" id="UP001497535"/>
    </source>
</evidence>
<name>A0ACB0YU43_MELEN</name>
<dbReference type="Proteomes" id="UP001497535">
    <property type="component" value="Unassembled WGS sequence"/>
</dbReference>